<dbReference type="AlphaFoldDB" id="A0A2K9NI78"/>
<name>A0A2K9NI78_9PROT</name>
<evidence type="ECO:0000313" key="2">
    <source>
        <dbReference type="Proteomes" id="UP000234752"/>
    </source>
</evidence>
<evidence type="ECO:0000313" key="1">
    <source>
        <dbReference type="EMBL" id="AUN32773.1"/>
    </source>
</evidence>
<dbReference type="OrthoDB" id="9905351at2"/>
<organism evidence="1 2">
    <name type="scientific">Niveispirillum cyanobacteriorum</name>
    <dbReference type="NCBI Taxonomy" id="1612173"/>
    <lineage>
        <taxon>Bacteria</taxon>
        <taxon>Pseudomonadati</taxon>
        <taxon>Pseudomonadota</taxon>
        <taxon>Alphaproteobacteria</taxon>
        <taxon>Rhodospirillales</taxon>
        <taxon>Azospirillaceae</taxon>
        <taxon>Niveispirillum</taxon>
    </lineage>
</organism>
<sequence length="85" mass="9342">MSDAIRQIRARARRKAAGLVRLEFWVPATRRDDVRAAVAAVLADEQADNVTPMAEVPDATTGSADNVPVVQRRQRLMTDIDGLLD</sequence>
<accession>A0A2K9NI78</accession>
<gene>
    <name evidence="1" type="ORF">C0V82_20950</name>
</gene>
<proteinExistence type="predicted"/>
<dbReference type="KEGG" id="ncb:C0V82_20950"/>
<dbReference type="RefSeq" id="WP_102114305.1">
    <property type="nucleotide sequence ID" value="NZ_BMGN01000017.1"/>
</dbReference>
<dbReference type="Proteomes" id="UP000234752">
    <property type="component" value="Chromosome eg_2"/>
</dbReference>
<keyword evidence="2" id="KW-1185">Reference proteome</keyword>
<reference evidence="1 2" key="1">
    <citation type="submission" date="2017-12" db="EMBL/GenBank/DDBJ databases">
        <title>Genomes of bacteria within cyanobacterial aggregates.</title>
        <authorList>
            <person name="Cai H."/>
        </authorList>
    </citation>
    <scope>NUCLEOTIDE SEQUENCE [LARGE SCALE GENOMIC DNA]</scope>
    <source>
        <strain evidence="1 2">TH16</strain>
    </source>
</reference>
<protein>
    <submittedName>
        <fullName evidence="1">Uncharacterized protein</fullName>
    </submittedName>
</protein>
<dbReference type="EMBL" id="CP025612">
    <property type="protein sequence ID" value="AUN32773.1"/>
    <property type="molecule type" value="Genomic_DNA"/>
</dbReference>